<accession>A0A7I7S0H8</accession>
<dbReference type="PANTHER" id="PTHR33639:SF2">
    <property type="entry name" value="DUF393 DOMAIN-CONTAINING PROTEIN"/>
    <property type="match status" value="1"/>
</dbReference>
<keyword evidence="2" id="KW-1185">Reference proteome</keyword>
<dbReference type="InterPro" id="IPR052927">
    <property type="entry name" value="DCC_oxidoreductase"/>
</dbReference>
<dbReference type="RefSeq" id="WP_235887148.1">
    <property type="nucleotide sequence ID" value="NZ_AP022593.1"/>
</dbReference>
<proteinExistence type="predicted"/>
<dbReference type="EMBL" id="AP022593">
    <property type="protein sequence ID" value="BBY49971.1"/>
    <property type="molecule type" value="Genomic_DNA"/>
</dbReference>
<dbReference type="AlphaFoldDB" id="A0A7I7S0H8"/>
<reference evidence="1 2" key="1">
    <citation type="journal article" date="2019" name="Emerg. Microbes Infect.">
        <title>Comprehensive subspecies identification of 175 nontuberculous mycobacteria species based on 7547 genomic profiles.</title>
        <authorList>
            <person name="Matsumoto Y."/>
            <person name="Kinjo T."/>
            <person name="Motooka D."/>
            <person name="Nabeya D."/>
            <person name="Jung N."/>
            <person name="Uechi K."/>
            <person name="Horii T."/>
            <person name="Iida T."/>
            <person name="Fujita J."/>
            <person name="Nakamura S."/>
        </authorList>
    </citation>
    <scope>NUCLEOTIDE SEQUENCE [LARGE SCALE GENOMIC DNA]</scope>
    <source>
        <strain evidence="1 2">JCM 18538</strain>
    </source>
</reference>
<dbReference type="InterPro" id="IPR007263">
    <property type="entry name" value="DCC1-like"/>
</dbReference>
<organism evidence="1 2">
    <name type="scientific">Mycolicibacterium arabiense</name>
    <dbReference type="NCBI Taxonomy" id="1286181"/>
    <lineage>
        <taxon>Bacteria</taxon>
        <taxon>Bacillati</taxon>
        <taxon>Actinomycetota</taxon>
        <taxon>Actinomycetes</taxon>
        <taxon>Mycobacteriales</taxon>
        <taxon>Mycobacteriaceae</taxon>
        <taxon>Mycolicibacterium</taxon>
    </lineage>
</organism>
<evidence type="ECO:0000313" key="1">
    <source>
        <dbReference type="EMBL" id="BBY49971.1"/>
    </source>
</evidence>
<dbReference type="Pfam" id="PF04134">
    <property type="entry name" value="DCC1-like"/>
    <property type="match status" value="1"/>
</dbReference>
<dbReference type="PANTHER" id="PTHR33639">
    <property type="entry name" value="THIOL-DISULFIDE OXIDOREDUCTASE DCC"/>
    <property type="match status" value="1"/>
</dbReference>
<evidence type="ECO:0000313" key="2">
    <source>
        <dbReference type="Proteomes" id="UP000467428"/>
    </source>
</evidence>
<gene>
    <name evidence="1" type="ORF">MARA_34390</name>
</gene>
<protein>
    <recommendedName>
        <fullName evidence="3">Thiol-disulfide oxidoreductase</fullName>
    </recommendedName>
</protein>
<dbReference type="Proteomes" id="UP000467428">
    <property type="component" value="Chromosome"/>
</dbReference>
<name>A0A7I7S0H8_9MYCO</name>
<dbReference type="GO" id="GO:0015035">
    <property type="term" value="F:protein-disulfide reductase activity"/>
    <property type="evidence" value="ECO:0007669"/>
    <property type="project" value="InterPro"/>
</dbReference>
<geneLocation type="plasmid" evidence="2">
    <name>pjcm18538 dna</name>
</geneLocation>
<dbReference type="KEGG" id="marz:MARA_34390"/>
<evidence type="ECO:0008006" key="3">
    <source>
        <dbReference type="Google" id="ProtNLM"/>
    </source>
</evidence>
<sequence>MSDSENASTAPVLLYDGVCGVCNRGVRTILRFDRRGTLRFAALDSDFARGVIARHPELADVDSVVYVTNPGGSDETVDIQSAAMFRVAEYLGGPWRLTLAARAIPPFLRDWAYARFAEVRYHVGGQYDTCPIPPPEVRSRFIDAA</sequence>